<evidence type="ECO:0000313" key="2">
    <source>
        <dbReference type="EMBL" id="CAI9269970.1"/>
    </source>
</evidence>
<dbReference type="PANTHER" id="PTHR31973">
    <property type="entry name" value="POLYPROTEIN, PUTATIVE-RELATED"/>
    <property type="match status" value="1"/>
</dbReference>
<name>A0AA35Y9C4_LACSI</name>
<feature type="domain" description="MULE transposase" evidence="1">
    <location>
        <begin position="55"/>
        <end position="130"/>
    </location>
</feature>
<dbReference type="PANTHER" id="PTHR31973:SF189">
    <property type="entry name" value="TRANSPOSASE, MUDR, PLANT, MULE TRANSPOSASE DOMAIN PROTEIN-RELATED"/>
    <property type="match status" value="1"/>
</dbReference>
<organism evidence="2 3">
    <name type="scientific">Lactuca saligna</name>
    <name type="common">Willowleaf lettuce</name>
    <dbReference type="NCBI Taxonomy" id="75948"/>
    <lineage>
        <taxon>Eukaryota</taxon>
        <taxon>Viridiplantae</taxon>
        <taxon>Streptophyta</taxon>
        <taxon>Embryophyta</taxon>
        <taxon>Tracheophyta</taxon>
        <taxon>Spermatophyta</taxon>
        <taxon>Magnoliopsida</taxon>
        <taxon>eudicotyledons</taxon>
        <taxon>Gunneridae</taxon>
        <taxon>Pentapetalae</taxon>
        <taxon>asterids</taxon>
        <taxon>campanulids</taxon>
        <taxon>Asterales</taxon>
        <taxon>Asteraceae</taxon>
        <taxon>Cichorioideae</taxon>
        <taxon>Cichorieae</taxon>
        <taxon>Lactucinae</taxon>
        <taxon>Lactuca</taxon>
    </lineage>
</organism>
<dbReference type="Proteomes" id="UP001177003">
    <property type="component" value="Chromosome 1"/>
</dbReference>
<evidence type="ECO:0000313" key="3">
    <source>
        <dbReference type="Proteomes" id="UP001177003"/>
    </source>
</evidence>
<keyword evidence="3" id="KW-1185">Reference proteome</keyword>
<proteinExistence type="predicted"/>
<evidence type="ECO:0000259" key="1">
    <source>
        <dbReference type="Pfam" id="PF10551"/>
    </source>
</evidence>
<dbReference type="InterPro" id="IPR018289">
    <property type="entry name" value="MULE_transposase_dom"/>
</dbReference>
<protein>
    <recommendedName>
        <fullName evidence="1">MULE transposase domain-containing protein</fullName>
    </recommendedName>
</protein>
<accession>A0AA35Y9C4</accession>
<sequence>MVPIIGMKSANPMQLKLCITNYAVKNGYDLWYEKSDHNRLLVKCCKGKKNKKNKGRDANNHIYPLAWVVVAVESKETWKWFADLLLDDIGMGNGHGLTLISYQHKGLLEAIKERVPAAEHRQHARHICANFMKKFKGQQFSKLFWYVAASTTQTKFEQHMNKLKKIEPLTYDHLMERDPKTWSKAFFQIDRACDAF</sequence>
<gene>
    <name evidence="2" type="ORF">LSALG_LOCUS10314</name>
</gene>
<dbReference type="EMBL" id="OX465077">
    <property type="protein sequence ID" value="CAI9269970.1"/>
    <property type="molecule type" value="Genomic_DNA"/>
</dbReference>
<reference evidence="2" key="1">
    <citation type="submission" date="2023-04" db="EMBL/GenBank/DDBJ databases">
        <authorList>
            <person name="Vijverberg K."/>
            <person name="Xiong W."/>
            <person name="Schranz E."/>
        </authorList>
    </citation>
    <scope>NUCLEOTIDE SEQUENCE</scope>
</reference>
<dbReference type="AlphaFoldDB" id="A0AA35Y9C4"/>
<dbReference type="Pfam" id="PF10551">
    <property type="entry name" value="MULE"/>
    <property type="match status" value="1"/>
</dbReference>